<keyword evidence="2" id="KW-1185">Reference proteome</keyword>
<dbReference type="KEGG" id="dwd:DSCW_18550"/>
<dbReference type="OrthoDB" id="5461163at2"/>
<sequence length="67" mass="7330">MPTPIEPDSAASWLYRNSISIGDVAMITGASMEAAWRTIHGQADDARVLAYLRKKGCPENLINNRNA</sequence>
<name>A0A5K7Z0L0_9BACT</name>
<dbReference type="AlphaFoldDB" id="A0A5K7Z0L0"/>
<protein>
    <recommendedName>
        <fullName evidence="3">Transcriptional regulator</fullName>
    </recommendedName>
</protein>
<accession>A0A5K7Z0L0</accession>
<gene>
    <name evidence="1" type="ORF">DSCW_18550</name>
</gene>
<proteinExistence type="predicted"/>
<reference evidence="1 2" key="1">
    <citation type="submission" date="2019-11" db="EMBL/GenBank/DDBJ databases">
        <title>Comparative genomics of hydrocarbon-degrading Desulfosarcina strains.</title>
        <authorList>
            <person name="Watanabe M."/>
            <person name="Kojima H."/>
            <person name="Fukui M."/>
        </authorList>
    </citation>
    <scope>NUCLEOTIDE SEQUENCE [LARGE SCALE GENOMIC DNA]</scope>
    <source>
        <strain evidence="1 2">PP31</strain>
    </source>
</reference>
<evidence type="ECO:0008006" key="3">
    <source>
        <dbReference type="Google" id="ProtNLM"/>
    </source>
</evidence>
<dbReference type="RefSeq" id="WP_155303473.1">
    <property type="nucleotide sequence ID" value="NZ_AP021875.1"/>
</dbReference>
<evidence type="ECO:0000313" key="1">
    <source>
        <dbReference type="EMBL" id="BBO74438.1"/>
    </source>
</evidence>
<evidence type="ECO:0000313" key="2">
    <source>
        <dbReference type="Proteomes" id="UP000427769"/>
    </source>
</evidence>
<organism evidence="1 2">
    <name type="scientific">Desulfosarcina widdelii</name>
    <dbReference type="NCBI Taxonomy" id="947919"/>
    <lineage>
        <taxon>Bacteria</taxon>
        <taxon>Pseudomonadati</taxon>
        <taxon>Thermodesulfobacteriota</taxon>
        <taxon>Desulfobacteria</taxon>
        <taxon>Desulfobacterales</taxon>
        <taxon>Desulfosarcinaceae</taxon>
        <taxon>Desulfosarcina</taxon>
    </lineage>
</organism>
<dbReference type="EMBL" id="AP021875">
    <property type="protein sequence ID" value="BBO74438.1"/>
    <property type="molecule type" value="Genomic_DNA"/>
</dbReference>
<dbReference type="Proteomes" id="UP000427769">
    <property type="component" value="Chromosome"/>
</dbReference>